<accession>A0A930UG38</accession>
<dbReference type="Gene3D" id="3.40.50.620">
    <property type="entry name" value="HUPs"/>
    <property type="match status" value="1"/>
</dbReference>
<name>A0A930UG38_9GAMM</name>
<feature type="domain" description="Phosphoadenosine phosphosulphate reductase" evidence="1">
    <location>
        <begin position="31"/>
        <end position="260"/>
    </location>
</feature>
<dbReference type="Proteomes" id="UP000604381">
    <property type="component" value="Unassembled WGS sequence"/>
</dbReference>
<dbReference type="SUPFAM" id="SSF52402">
    <property type="entry name" value="Adenine nucleotide alpha hydrolases-like"/>
    <property type="match status" value="1"/>
</dbReference>
<keyword evidence="3" id="KW-1185">Reference proteome</keyword>
<dbReference type="Pfam" id="PF01507">
    <property type="entry name" value="PAPS_reduct"/>
    <property type="match status" value="1"/>
</dbReference>
<dbReference type="PANTHER" id="PTHR43196">
    <property type="entry name" value="SULFATE ADENYLYLTRANSFERASE SUBUNIT 2"/>
    <property type="match status" value="1"/>
</dbReference>
<sequence length="300" mass="33533">MSTDSSLADKLAGVQRVLRKEYAKKHATPWVIAYSGGKDSTLLLHLVWELLLALPAAQRRRKVFIVSNDTLVESPLVIDHLKNSLNTINKAAAKQKLPIESHLTTPNLDQSFWVNVIGKGYIPPTRNFRWCTDRLKIIPTNTLLKKLVIEHSKVILLIGSRLSESQNRKRAMLKHGVTADTMNKHGSIDDCLMFSPLADLTNDDVWTLLMQRKPPWGGSHRRLITLYKNAGGGECPLVISKDDAPSCGSSSPRFGCWTCTVVEKDKSMQGSIAAGHKDEEMLEALLDFRNWLTELRADKA</sequence>
<feature type="non-terminal residue" evidence="2">
    <location>
        <position position="300"/>
    </location>
</feature>
<proteinExistence type="predicted"/>
<evidence type="ECO:0000313" key="3">
    <source>
        <dbReference type="Proteomes" id="UP000604381"/>
    </source>
</evidence>
<dbReference type="InterPro" id="IPR002500">
    <property type="entry name" value="PAPS_reduct_dom"/>
</dbReference>
<dbReference type="InterPro" id="IPR050128">
    <property type="entry name" value="Sulfate_adenylyltrnsfr_sub2"/>
</dbReference>
<dbReference type="InterPro" id="IPR014729">
    <property type="entry name" value="Rossmann-like_a/b/a_fold"/>
</dbReference>
<protein>
    <submittedName>
        <fullName evidence="2">DNA phosphorothioation system sulfurtransferase DndC</fullName>
    </submittedName>
</protein>
<evidence type="ECO:0000259" key="1">
    <source>
        <dbReference type="Pfam" id="PF01507"/>
    </source>
</evidence>
<dbReference type="InterPro" id="IPR017598">
    <property type="entry name" value="SulphurTrfase_DndC"/>
</dbReference>
<dbReference type="NCBIfam" id="TIGR03183">
    <property type="entry name" value="DNA_S_dndC"/>
    <property type="match status" value="1"/>
</dbReference>
<dbReference type="AlphaFoldDB" id="A0A930UG38"/>
<dbReference type="PANTHER" id="PTHR43196:SF2">
    <property type="entry name" value="PHOSPHOADENOSINE PHOSPHOSULFATE REDUCTASE"/>
    <property type="match status" value="1"/>
</dbReference>
<reference evidence="2" key="1">
    <citation type="submission" date="2020-10" db="EMBL/GenBank/DDBJ databases">
        <title>An improved Amphimedon queenslandica hologenome assembly reveals how three proteobacterial symbionts can extend the metabolic phenotypic of their marine sponge host.</title>
        <authorList>
            <person name="Degnan B."/>
            <person name="Degnan S."/>
            <person name="Xiang X."/>
        </authorList>
    </citation>
    <scope>NUCLEOTIDE SEQUENCE</scope>
    <source>
        <strain evidence="2">AqS2</strain>
    </source>
</reference>
<organism evidence="2 3">
    <name type="scientific">Candidatus Amphirhobacter heronislandensis</name>
    <dbReference type="NCBI Taxonomy" id="1732024"/>
    <lineage>
        <taxon>Bacteria</taxon>
        <taxon>Pseudomonadati</taxon>
        <taxon>Pseudomonadota</taxon>
        <taxon>Gammaproteobacteria</taxon>
        <taxon>Candidatus Tethybacterales</taxon>
        <taxon>Candidatus Tethybacteraceae</taxon>
        <taxon>Candidatus Amphirhobacter</taxon>
    </lineage>
</organism>
<comment type="caution">
    <text evidence="2">The sequence shown here is derived from an EMBL/GenBank/DDBJ whole genome shotgun (WGS) entry which is preliminary data.</text>
</comment>
<dbReference type="EMBL" id="JADHEI010000007">
    <property type="protein sequence ID" value="MBF2734496.1"/>
    <property type="molecule type" value="Genomic_DNA"/>
</dbReference>
<dbReference type="GO" id="GO:0003824">
    <property type="term" value="F:catalytic activity"/>
    <property type="evidence" value="ECO:0007669"/>
    <property type="project" value="InterPro"/>
</dbReference>
<evidence type="ECO:0000313" key="2">
    <source>
        <dbReference type="EMBL" id="MBF2734496.1"/>
    </source>
</evidence>
<gene>
    <name evidence="2" type="primary">dndC</name>
    <name evidence="2" type="ORF">ISN26_00105</name>
</gene>